<name>A0ABY6SLF7_PODCO</name>
<evidence type="ECO:0000313" key="3">
    <source>
        <dbReference type="Proteomes" id="UP000280685"/>
    </source>
</evidence>
<dbReference type="EMBL" id="LR026970">
    <property type="protein sequence ID" value="VBB86424.1"/>
    <property type="molecule type" value="Genomic_DNA"/>
</dbReference>
<protein>
    <recommendedName>
        <fullName evidence="1">2EXR domain-containing protein</fullName>
    </recommendedName>
</protein>
<accession>A0ABY6SLF7</accession>
<dbReference type="Pfam" id="PF20150">
    <property type="entry name" value="2EXR"/>
    <property type="match status" value="1"/>
</dbReference>
<dbReference type="InterPro" id="IPR045518">
    <property type="entry name" value="2EXR"/>
</dbReference>
<dbReference type="Proteomes" id="UP000280685">
    <property type="component" value="Chromosome 7"/>
</dbReference>
<dbReference type="PANTHER" id="PTHR35910:SF1">
    <property type="entry name" value="2EXR DOMAIN-CONTAINING PROTEIN"/>
    <property type="match status" value="1"/>
</dbReference>
<feature type="domain" description="2EXR" evidence="1">
    <location>
        <begin position="12"/>
        <end position="113"/>
    </location>
</feature>
<reference evidence="2" key="1">
    <citation type="submission" date="2018-02" db="EMBL/GenBank/DDBJ databases">
        <authorList>
            <person name="Silar P."/>
        </authorList>
    </citation>
    <scope>NUCLEOTIDE SEQUENCE [LARGE SCALE GENOMIC DNA]</scope>
    <source>
        <strain evidence="2">T</strain>
    </source>
</reference>
<keyword evidence="3" id="KW-1185">Reference proteome</keyword>
<organism evidence="2 3">
    <name type="scientific">Podospora comata</name>
    <dbReference type="NCBI Taxonomy" id="48703"/>
    <lineage>
        <taxon>Eukaryota</taxon>
        <taxon>Fungi</taxon>
        <taxon>Dikarya</taxon>
        <taxon>Ascomycota</taxon>
        <taxon>Pezizomycotina</taxon>
        <taxon>Sordariomycetes</taxon>
        <taxon>Sordariomycetidae</taxon>
        <taxon>Sordariales</taxon>
        <taxon>Podosporaceae</taxon>
        <taxon>Podospora</taxon>
    </lineage>
</organism>
<sequence>MTTESAANLQTFHHFPLLPFEIRLEIWELTAFPRRLRALRASKTCDTAVGPPIPAPLHTCSEARNALTRGSHPVYQREFSACLPRETESPGQVHGWGRHVDYDRYMWVSWELDSFSIGKSDLKRFIPYRLRFKTLRLTFGWEDDVEGRGLNPSQRTGTYLRHMRRYFHNLREVYVACEGGRRGTELAWELMPRMAAIELDGIGGMSGWISGGRRGGGLIRIRLSRLAVRAVGDHGDLIVVYIP</sequence>
<evidence type="ECO:0000259" key="1">
    <source>
        <dbReference type="Pfam" id="PF20150"/>
    </source>
</evidence>
<gene>
    <name evidence="2" type="ORF">PODCO_702228</name>
</gene>
<evidence type="ECO:0000313" key="2">
    <source>
        <dbReference type="EMBL" id="VBB86424.1"/>
    </source>
</evidence>
<dbReference type="PANTHER" id="PTHR35910">
    <property type="entry name" value="2EXR DOMAIN-CONTAINING PROTEIN"/>
    <property type="match status" value="1"/>
</dbReference>
<proteinExistence type="predicted"/>